<dbReference type="GeneID" id="116295957"/>
<organism evidence="7 8">
    <name type="scientific">Actinia tenebrosa</name>
    <name type="common">Australian red waratah sea anemone</name>
    <dbReference type="NCBI Taxonomy" id="6105"/>
    <lineage>
        <taxon>Eukaryota</taxon>
        <taxon>Metazoa</taxon>
        <taxon>Cnidaria</taxon>
        <taxon>Anthozoa</taxon>
        <taxon>Hexacorallia</taxon>
        <taxon>Actiniaria</taxon>
        <taxon>Actiniidae</taxon>
        <taxon>Actinia</taxon>
    </lineage>
</organism>
<feature type="compositionally biased region" description="Acidic residues" evidence="6">
    <location>
        <begin position="354"/>
        <end position="365"/>
    </location>
</feature>
<feature type="region of interest" description="Disordered" evidence="6">
    <location>
        <begin position="238"/>
        <end position="284"/>
    </location>
</feature>
<feature type="region of interest" description="Disordered" evidence="6">
    <location>
        <begin position="337"/>
        <end position="365"/>
    </location>
</feature>
<evidence type="ECO:0000256" key="3">
    <source>
        <dbReference type="ARBA" id="ARBA00022949"/>
    </source>
</evidence>
<reference evidence="8" key="1">
    <citation type="submission" date="2025-08" db="UniProtKB">
        <authorList>
            <consortium name="RefSeq"/>
        </authorList>
    </citation>
    <scope>IDENTIFICATION</scope>
    <source>
        <tissue evidence="8">Tentacle</tissue>
    </source>
</reference>
<proteinExistence type="inferred from homology"/>
<name>A0A6P8HTQ2_ACTTE</name>
<dbReference type="FunCoup" id="A0A6P8HTQ2">
    <property type="interactions" value="588"/>
</dbReference>
<accession>A0A6P8HTQ2</accession>
<evidence type="ECO:0000256" key="5">
    <source>
        <dbReference type="SAM" id="Coils"/>
    </source>
</evidence>
<dbReference type="RefSeq" id="XP_031559779.1">
    <property type="nucleotide sequence ID" value="XM_031703919.1"/>
</dbReference>
<feature type="region of interest" description="Disordered" evidence="6">
    <location>
        <begin position="1"/>
        <end position="24"/>
    </location>
</feature>
<dbReference type="KEGG" id="aten:116295957"/>
<evidence type="ECO:0000256" key="4">
    <source>
        <dbReference type="ARBA" id="ARBA00023054"/>
    </source>
</evidence>
<dbReference type="OrthoDB" id="10056395at2759"/>
<dbReference type="InParanoid" id="A0A6P8HTQ2"/>
<evidence type="ECO:0000256" key="2">
    <source>
        <dbReference type="ARBA" id="ARBA00009052"/>
    </source>
</evidence>
<dbReference type="AlphaFoldDB" id="A0A6P8HTQ2"/>
<dbReference type="Proteomes" id="UP000515163">
    <property type="component" value="Unplaced"/>
</dbReference>
<feature type="compositionally biased region" description="Polar residues" evidence="6">
    <location>
        <begin position="243"/>
        <end position="256"/>
    </location>
</feature>
<keyword evidence="7" id="KW-1185">Reference proteome</keyword>
<evidence type="ECO:0000256" key="1">
    <source>
        <dbReference type="ARBA" id="ARBA00004536"/>
    </source>
</evidence>
<dbReference type="GO" id="GO:0005912">
    <property type="term" value="C:adherens junction"/>
    <property type="evidence" value="ECO:0007669"/>
    <property type="project" value="UniProtKB-SubCell"/>
</dbReference>
<dbReference type="InterPro" id="IPR019359">
    <property type="entry name" value="CCDC85"/>
</dbReference>
<evidence type="ECO:0000256" key="6">
    <source>
        <dbReference type="SAM" id="MobiDB-lite"/>
    </source>
</evidence>
<feature type="compositionally biased region" description="Basic and acidic residues" evidence="6">
    <location>
        <begin position="11"/>
        <end position="24"/>
    </location>
</feature>
<keyword evidence="3" id="KW-0965">Cell junction</keyword>
<keyword evidence="4 5" id="KW-0175">Coiled coil</keyword>
<comment type="subcellular location">
    <subcellularLocation>
        <location evidence="1">Cell junction</location>
        <location evidence="1">Adherens junction</location>
    </subcellularLocation>
</comment>
<protein>
    <submittedName>
        <fullName evidence="8">Coiled-coil domain-containing protein 85C-like</fullName>
    </submittedName>
</protein>
<dbReference type="PANTHER" id="PTHR13546">
    <property type="entry name" value="RE60986P"/>
    <property type="match status" value="1"/>
</dbReference>
<feature type="coiled-coil region" evidence="5">
    <location>
        <begin position="109"/>
        <end position="143"/>
    </location>
</feature>
<dbReference type="GO" id="GO:0005634">
    <property type="term" value="C:nucleus"/>
    <property type="evidence" value="ECO:0007669"/>
    <property type="project" value="TreeGrafter"/>
</dbReference>
<gene>
    <name evidence="8" type="primary">LOC116295957</name>
</gene>
<comment type="similarity">
    <text evidence="2">Belongs to the CCDC85 family.</text>
</comment>
<evidence type="ECO:0000313" key="8">
    <source>
        <dbReference type="RefSeq" id="XP_031559779.1"/>
    </source>
</evidence>
<evidence type="ECO:0000313" key="7">
    <source>
        <dbReference type="Proteomes" id="UP000515163"/>
    </source>
</evidence>
<dbReference type="Pfam" id="PF10226">
    <property type="entry name" value="CCDC85"/>
    <property type="match status" value="1"/>
</dbReference>
<dbReference type="GO" id="GO:0045892">
    <property type="term" value="P:negative regulation of DNA-templated transcription"/>
    <property type="evidence" value="ECO:0007669"/>
    <property type="project" value="TreeGrafter"/>
</dbReference>
<feature type="compositionally biased region" description="Polar residues" evidence="6">
    <location>
        <begin position="1"/>
        <end position="10"/>
    </location>
</feature>
<dbReference type="PANTHER" id="PTHR13546:SF15">
    <property type="entry name" value="CCDC85"/>
    <property type="match status" value="1"/>
</dbReference>
<sequence length="365" mass="42235">MSVKNVNASRSDTDEKATVSMEEHEQVLQKLRQAEEEKINIIKDHGNLIKEFNRRMHVHLEEIRLLKEVNHKLQADMQELRDLCCYLDDDRHKCRKLAREWQRFGRYTATAMRNEVSDYQDKLHALEIRRNELSSDNNELKELCLYLDQQRENLTRNRICVKCLQSMATETTSSSIGRGSRDILKEKGVGYSEKLEARLSTIGTERRNSLPQPQDTTYMYGRGQKKRVSFTFPEEIDTDTDSADSFSRSAKTNGYKDNTHPGILRNGLKPLPKKGVLPFPDNTKMTPEEIEQAMKVLEIHEKLDHNAKEPAQKDGENLGENEVAVLKEMCNIVWRKLSNNHSGPKKVSNGHEEKEDEDEILEDLL</sequence>